<comment type="caution">
    <text evidence="2">The sequence shown here is derived from an EMBL/GenBank/DDBJ whole genome shotgun (WGS) entry which is preliminary data.</text>
</comment>
<organism evidence="2 3">
    <name type="scientific">Dyella flava</name>
    <dbReference type="NCBI Taxonomy" id="1920170"/>
    <lineage>
        <taxon>Bacteria</taxon>
        <taxon>Pseudomonadati</taxon>
        <taxon>Pseudomonadota</taxon>
        <taxon>Gammaproteobacteria</taxon>
        <taxon>Lysobacterales</taxon>
        <taxon>Rhodanobacteraceae</taxon>
        <taxon>Dyella</taxon>
    </lineage>
</organism>
<proteinExistence type="predicted"/>
<feature type="signal peptide" evidence="1">
    <location>
        <begin position="1"/>
        <end position="21"/>
    </location>
</feature>
<sequence>MKRTLIAIAGLALLSISTAWAAPSLDVTDLPGVSVTAYGLDRQEIALETTILNVDPVKNTVTIRSPEGQEETIHVGAAARKLDNLKPGDQVDAHYLRATALQILPASSDQPGIEYAGSTTASGDADDSVVQSHYSETVTTTLSAIDMSHDTVTLTSADGHTRIIDVRDLDKRDDFAQLKVGDLVRVTYVEALAVSLDPKRAR</sequence>
<protein>
    <recommendedName>
        <fullName evidence="4">DUF5666 domain-containing protein</fullName>
    </recommendedName>
</protein>
<feature type="chain" id="PRO_5045362986" description="DUF5666 domain-containing protein" evidence="1">
    <location>
        <begin position="22"/>
        <end position="202"/>
    </location>
</feature>
<keyword evidence="1" id="KW-0732">Signal</keyword>
<evidence type="ECO:0000313" key="2">
    <source>
        <dbReference type="EMBL" id="MBM7124523.1"/>
    </source>
</evidence>
<reference evidence="2" key="1">
    <citation type="submission" date="2020-10" db="EMBL/GenBank/DDBJ databases">
        <title>Phylogeny of dyella-like bacteria.</title>
        <authorList>
            <person name="Fu J."/>
        </authorList>
    </citation>
    <scope>NUCLEOTIDE SEQUENCE</scope>
    <source>
        <strain evidence="2">DHOC52</strain>
    </source>
</reference>
<evidence type="ECO:0000313" key="3">
    <source>
        <dbReference type="Proteomes" id="UP001430149"/>
    </source>
</evidence>
<name>A0ABS2K2H9_9GAMM</name>
<accession>A0ABS2K2H9</accession>
<evidence type="ECO:0008006" key="4">
    <source>
        <dbReference type="Google" id="ProtNLM"/>
    </source>
</evidence>
<dbReference type="RefSeq" id="WP_204680043.1">
    <property type="nucleotide sequence ID" value="NZ_BSNR01000017.1"/>
</dbReference>
<dbReference type="EMBL" id="JADIKE010000027">
    <property type="protein sequence ID" value="MBM7124523.1"/>
    <property type="molecule type" value="Genomic_DNA"/>
</dbReference>
<evidence type="ECO:0000256" key="1">
    <source>
        <dbReference type="SAM" id="SignalP"/>
    </source>
</evidence>
<keyword evidence="3" id="KW-1185">Reference proteome</keyword>
<dbReference type="Proteomes" id="UP001430149">
    <property type="component" value="Unassembled WGS sequence"/>
</dbReference>
<gene>
    <name evidence="2" type="ORF">ISP19_03950</name>
</gene>